<organism evidence="2">
    <name type="scientific">Tupanvirus soda lake</name>
    <dbReference type="NCBI Taxonomy" id="2126985"/>
    <lineage>
        <taxon>Viruses</taxon>
        <taxon>Varidnaviria</taxon>
        <taxon>Bamfordvirae</taxon>
        <taxon>Nucleocytoviricota</taxon>
        <taxon>Megaviricetes</taxon>
        <taxon>Imitervirales</taxon>
        <taxon>Mimiviridae</taxon>
        <taxon>Megamimivirinae</taxon>
        <taxon>Tupanvirus</taxon>
        <taxon>Tupanvirus salinum</taxon>
    </lineage>
</organism>
<dbReference type="KEGG" id="vg:80519317"/>
<dbReference type="EMBL" id="KY523104">
    <property type="protein sequence ID" value="QKU35870.1"/>
    <property type="molecule type" value="Genomic_DNA"/>
</dbReference>
<evidence type="ECO:0000313" key="2">
    <source>
        <dbReference type="EMBL" id="QKU35870.1"/>
    </source>
</evidence>
<dbReference type="GeneID" id="80519317"/>
<reference evidence="2" key="2">
    <citation type="journal article" date="2018" name="Nat. Commun.">
        <title>Tailed giant Tupanvirus possesses the most complete translational apparatus of the known virosphere.</title>
        <authorList>
            <person name="Abrahao J."/>
            <person name="Silva L."/>
            <person name="Silva L.S."/>
            <person name="Khalil J.Y.B."/>
            <person name="Rodrigues R."/>
            <person name="Arantes T."/>
            <person name="Assis F."/>
            <person name="Boratto P."/>
            <person name="Andrade M."/>
            <person name="Kroon E.G."/>
            <person name="Ribeiro B."/>
            <person name="Bergier I."/>
            <person name="Seligmann H."/>
            <person name="Ghigo E."/>
            <person name="Colson P."/>
            <person name="Levasseur A."/>
            <person name="Kroemer G."/>
            <person name="Raoult D."/>
            <person name="La Scola B."/>
        </authorList>
    </citation>
    <scope>NUCLEOTIDE SEQUENCE [LARGE SCALE GENOMIC DNA]</scope>
    <source>
        <strain evidence="2">Soda lake</strain>
    </source>
</reference>
<name>A0A6N1NPX5_9VIRU</name>
<feature type="transmembrane region" description="Helical" evidence="1">
    <location>
        <begin position="48"/>
        <end position="70"/>
    </location>
</feature>
<keyword evidence="1" id="KW-0472">Membrane</keyword>
<dbReference type="RefSeq" id="YP_010782553.1">
    <property type="nucleotide sequence ID" value="NC_075039.1"/>
</dbReference>
<sequence length="155" mass="17299">MKMSNLKISQNNIDLVNKIRTELVEKTYFNDVKYNIKSKSRWKIVGDIAEAISHILTGVSAVLAFAAGFFDYKELSFVAGCLGTISLVLFQFSYYATKESKERTKQVNRILDKLGIDEIVDITIDSAIDNSRLVKNIGALNTDVIANNNTVVTEV</sequence>
<accession>A0A6N1NPX5</accession>
<feature type="transmembrane region" description="Helical" evidence="1">
    <location>
        <begin position="76"/>
        <end position="96"/>
    </location>
</feature>
<proteinExistence type="predicted"/>
<reference evidence="2" key="1">
    <citation type="submission" date="2017-01" db="EMBL/GenBank/DDBJ databases">
        <authorList>
            <person name="Assis F.L."/>
            <person name="Abrahao J.S."/>
            <person name="Silva L."/>
            <person name="Khalil J.B."/>
            <person name="Rodrigues R."/>
            <person name="Silva L.S."/>
            <person name="Arantes T."/>
            <person name="Boratto P."/>
            <person name="Andrade M."/>
            <person name="Kroon E.G."/>
            <person name="Ribeiro B."/>
            <person name="Bergier I."/>
            <person name="Seligmann H."/>
            <person name="Ghigo E."/>
            <person name="Colson P."/>
            <person name="Levasseur A."/>
            <person name="Raoult D."/>
            <person name="Scola B.L."/>
        </authorList>
    </citation>
    <scope>NUCLEOTIDE SEQUENCE</scope>
    <source>
        <strain evidence="2">Soda lake</strain>
    </source>
</reference>
<protein>
    <submittedName>
        <fullName evidence="2">Uncharacterized protein</fullName>
    </submittedName>
</protein>
<keyword evidence="1" id="KW-0812">Transmembrane</keyword>
<evidence type="ECO:0000256" key="1">
    <source>
        <dbReference type="SAM" id="Phobius"/>
    </source>
</evidence>
<keyword evidence="1" id="KW-1133">Transmembrane helix</keyword>